<protein>
    <submittedName>
        <fullName evidence="2">Major capsid protein gpP</fullName>
    </submittedName>
</protein>
<dbReference type="NCBIfam" id="NF047353">
    <property type="entry name" value="tube_lmo2291"/>
    <property type="match status" value="1"/>
</dbReference>
<evidence type="ECO:0000256" key="1">
    <source>
        <dbReference type="SAM" id="MobiDB-lite"/>
    </source>
</evidence>
<feature type="region of interest" description="Disordered" evidence="1">
    <location>
        <begin position="30"/>
        <end position="50"/>
    </location>
</feature>
<proteinExistence type="predicted"/>
<feature type="region of interest" description="Disordered" evidence="1">
    <location>
        <begin position="134"/>
        <end position="153"/>
    </location>
</feature>
<organism evidence="2 3">
    <name type="scientific">Niallia circulans</name>
    <name type="common">Bacillus circulans</name>
    <dbReference type="NCBI Taxonomy" id="1397"/>
    <lineage>
        <taxon>Bacteria</taxon>
        <taxon>Bacillati</taxon>
        <taxon>Bacillota</taxon>
        <taxon>Bacilli</taxon>
        <taxon>Bacillales</taxon>
        <taxon>Bacillaceae</taxon>
        <taxon>Niallia</taxon>
    </lineage>
</organism>
<keyword evidence="3" id="KW-1185">Reference proteome</keyword>
<dbReference type="RefSeq" id="WP_047944096.1">
    <property type="nucleotide sequence ID" value="NZ_LDPH01000027.1"/>
</dbReference>
<evidence type="ECO:0000313" key="2">
    <source>
        <dbReference type="EMBL" id="KLV23079.1"/>
    </source>
</evidence>
<dbReference type="OrthoDB" id="2043960at2"/>
<name>A0A0J1IAT4_NIACI</name>
<dbReference type="Proteomes" id="UP000036045">
    <property type="component" value="Unassembled WGS sequence"/>
</dbReference>
<dbReference type="PATRIC" id="fig|1397.4.peg.2826"/>
<sequence>MPFHLNYLTTYKIGETKEELLPLAAGISTVDPSNEESTEEYSYYDGAGGTETETTGLTSSYAFSGNRKYADDPAQELIRNKLFTLGQGREVYFQVTEPDGRVIEGPATLQDITPHGGDANARATFEFTVTFKGLPTDTKPSDTGAQTVQTTEE</sequence>
<feature type="compositionally biased region" description="Polar residues" evidence="1">
    <location>
        <begin position="141"/>
        <end position="153"/>
    </location>
</feature>
<comment type="caution">
    <text evidence="2">The sequence shown here is derived from an EMBL/GenBank/DDBJ whole genome shotgun (WGS) entry which is preliminary data.</text>
</comment>
<accession>A0A0J1IAT4</accession>
<reference evidence="2 3" key="1">
    <citation type="submission" date="2015-05" db="EMBL/GenBank/DDBJ databases">
        <title>Whole genome sequence and identification of bacterial endophytes from Costus igneus.</title>
        <authorList>
            <person name="Lee Y.P."/>
            <person name="Gan H.M."/>
            <person name="Eng W."/>
            <person name="Wheatley M.S."/>
            <person name="Caraballo A."/>
            <person name="Polter S."/>
            <person name="Savka M.A."/>
            <person name="Hudson A.O."/>
        </authorList>
    </citation>
    <scope>NUCLEOTIDE SEQUENCE [LARGE SCALE GENOMIC DNA]</scope>
    <source>
        <strain evidence="2 3">RIT379</strain>
    </source>
</reference>
<dbReference type="AlphaFoldDB" id="A0A0J1IAT4"/>
<feature type="compositionally biased region" description="Low complexity" evidence="1">
    <location>
        <begin position="40"/>
        <end position="50"/>
    </location>
</feature>
<dbReference type="EMBL" id="LDPH01000027">
    <property type="protein sequence ID" value="KLV23079.1"/>
    <property type="molecule type" value="Genomic_DNA"/>
</dbReference>
<evidence type="ECO:0000313" key="3">
    <source>
        <dbReference type="Proteomes" id="UP000036045"/>
    </source>
</evidence>
<gene>
    <name evidence="2" type="ORF">ABW02_20350</name>
</gene>